<dbReference type="Gene3D" id="3.30.470.20">
    <property type="entry name" value="ATP-grasp fold, B domain"/>
    <property type="match status" value="1"/>
</dbReference>
<keyword evidence="3" id="KW-0547">Nucleotide-binding</keyword>
<keyword evidence="3" id="KW-0067">ATP-binding</keyword>
<protein>
    <recommendedName>
        <fullName evidence="5">ATP-grasp domain-containing protein</fullName>
    </recommendedName>
</protein>
<keyword evidence="7" id="KW-1185">Reference proteome</keyword>
<comment type="caution">
    <text evidence="6">The sequence shown here is derived from an EMBL/GenBank/DDBJ whole genome shotgun (WGS) entry which is preliminary data.</text>
</comment>
<dbReference type="Pfam" id="PF07478">
    <property type="entry name" value="Dala_Dala_lig_C"/>
    <property type="match status" value="1"/>
</dbReference>
<dbReference type="SUPFAM" id="SSF56059">
    <property type="entry name" value="Glutathione synthetase ATP-binding domain-like"/>
    <property type="match status" value="1"/>
</dbReference>
<evidence type="ECO:0000313" key="6">
    <source>
        <dbReference type="EMBL" id="CAK9031030.1"/>
    </source>
</evidence>
<name>A0ABP0KVZ2_9DINO</name>
<evidence type="ECO:0000313" key="7">
    <source>
        <dbReference type="Proteomes" id="UP001642484"/>
    </source>
</evidence>
<evidence type="ECO:0000256" key="3">
    <source>
        <dbReference type="PROSITE-ProRule" id="PRU00409"/>
    </source>
</evidence>
<dbReference type="InterPro" id="IPR011761">
    <property type="entry name" value="ATP-grasp"/>
</dbReference>
<organism evidence="6 7">
    <name type="scientific">Durusdinium trenchii</name>
    <dbReference type="NCBI Taxonomy" id="1381693"/>
    <lineage>
        <taxon>Eukaryota</taxon>
        <taxon>Sar</taxon>
        <taxon>Alveolata</taxon>
        <taxon>Dinophyceae</taxon>
        <taxon>Suessiales</taxon>
        <taxon>Symbiodiniaceae</taxon>
        <taxon>Durusdinium</taxon>
    </lineage>
</organism>
<dbReference type="Proteomes" id="UP001642484">
    <property type="component" value="Unassembled WGS sequence"/>
</dbReference>
<feature type="domain" description="ATP-grasp" evidence="5">
    <location>
        <begin position="64"/>
        <end position="145"/>
    </location>
</feature>
<gene>
    <name evidence="6" type="ORF">CCMP2556_LOCUS18131</name>
</gene>
<sequence length="232" mass="25437">MENLQGKLIFLEPHRGQSDRGVQPHMFDYKGMVSTRSIAELLDIPMVGSPGEVMALTTNKWQSRAVVASHGVSVPKAQLLRPGDKVEMRVPLIIKPCREDNSMGITLVQTESDIESALIEGFKYDDQLLCEQFIPLGRELRIGVVDGEDDELEFLPVIEYFLGHKKQPIRTSADKISSPDGTANGMDFVGGEALASSSNSSSTPVWAPKNIAFPSFSTPNRGQRSCRSSKST</sequence>
<dbReference type="EMBL" id="CAXAMN010010191">
    <property type="protein sequence ID" value="CAK9031030.1"/>
    <property type="molecule type" value="Genomic_DNA"/>
</dbReference>
<comment type="similarity">
    <text evidence="1">Belongs to the D-alanine--D-alanine ligase family.</text>
</comment>
<dbReference type="PANTHER" id="PTHR23132">
    <property type="entry name" value="D-ALANINE--D-ALANINE LIGASE"/>
    <property type="match status" value="1"/>
</dbReference>
<evidence type="ECO:0000256" key="4">
    <source>
        <dbReference type="SAM" id="MobiDB-lite"/>
    </source>
</evidence>
<evidence type="ECO:0000256" key="2">
    <source>
        <dbReference type="ARBA" id="ARBA00022598"/>
    </source>
</evidence>
<keyword evidence="2" id="KW-0436">Ligase</keyword>
<evidence type="ECO:0000256" key="1">
    <source>
        <dbReference type="ARBA" id="ARBA00010871"/>
    </source>
</evidence>
<accession>A0ABP0KVZ2</accession>
<evidence type="ECO:0000259" key="5">
    <source>
        <dbReference type="PROSITE" id="PS50975"/>
    </source>
</evidence>
<dbReference type="PROSITE" id="PS50975">
    <property type="entry name" value="ATP_GRASP"/>
    <property type="match status" value="1"/>
</dbReference>
<proteinExistence type="inferred from homology"/>
<reference evidence="6 7" key="1">
    <citation type="submission" date="2024-02" db="EMBL/GenBank/DDBJ databases">
        <authorList>
            <person name="Chen Y."/>
            <person name="Shah S."/>
            <person name="Dougan E. K."/>
            <person name="Thang M."/>
            <person name="Chan C."/>
        </authorList>
    </citation>
    <scope>NUCLEOTIDE SEQUENCE [LARGE SCALE GENOMIC DNA]</scope>
</reference>
<dbReference type="PANTHER" id="PTHR23132:SF23">
    <property type="entry name" value="D-ALANINE--D-ALANINE LIGASE B"/>
    <property type="match status" value="1"/>
</dbReference>
<dbReference type="InterPro" id="IPR011095">
    <property type="entry name" value="Dala_Dala_lig_C"/>
</dbReference>
<feature type="region of interest" description="Disordered" evidence="4">
    <location>
        <begin position="171"/>
        <end position="205"/>
    </location>
</feature>